<dbReference type="EMBL" id="CAJVPV010020334">
    <property type="protein sequence ID" value="CAG8714349.1"/>
    <property type="molecule type" value="Genomic_DNA"/>
</dbReference>
<feature type="domain" description="Fe2OG dioxygenase" evidence="2">
    <location>
        <begin position="179"/>
        <end position="285"/>
    </location>
</feature>
<dbReference type="Pfam" id="PF03171">
    <property type="entry name" value="2OG-FeII_Oxy"/>
    <property type="match status" value="1"/>
</dbReference>
<evidence type="ECO:0000313" key="4">
    <source>
        <dbReference type="Proteomes" id="UP000789342"/>
    </source>
</evidence>
<dbReference type="OrthoDB" id="627829at2759"/>
<comment type="caution">
    <text evidence="3">The sequence shown here is derived from an EMBL/GenBank/DDBJ whole genome shotgun (WGS) entry which is preliminary data.</text>
</comment>
<dbReference type="GO" id="GO:0016491">
    <property type="term" value="F:oxidoreductase activity"/>
    <property type="evidence" value="ECO:0007669"/>
    <property type="project" value="UniProtKB-KW"/>
</dbReference>
<comment type="similarity">
    <text evidence="1">Belongs to the iron/ascorbate-dependent oxidoreductase family.</text>
</comment>
<proteinExistence type="inferred from homology"/>
<dbReference type="SUPFAM" id="SSF51197">
    <property type="entry name" value="Clavaminate synthase-like"/>
    <property type="match status" value="1"/>
</dbReference>
<dbReference type="InterPro" id="IPR005123">
    <property type="entry name" value="Oxoglu/Fe-dep_dioxygenase_dom"/>
</dbReference>
<evidence type="ECO:0000259" key="2">
    <source>
        <dbReference type="PROSITE" id="PS51471"/>
    </source>
</evidence>
<dbReference type="InterPro" id="IPR050231">
    <property type="entry name" value="Iron_ascorbate_oxido_reductase"/>
</dbReference>
<reference evidence="3" key="1">
    <citation type="submission" date="2021-06" db="EMBL/GenBank/DDBJ databases">
        <authorList>
            <person name="Kallberg Y."/>
            <person name="Tangrot J."/>
            <person name="Rosling A."/>
        </authorList>
    </citation>
    <scope>NUCLEOTIDE SEQUENCE</scope>
    <source>
        <strain evidence="3">CL551</strain>
    </source>
</reference>
<feature type="non-terminal residue" evidence="3">
    <location>
        <position position="335"/>
    </location>
</feature>
<dbReference type="Pfam" id="PF14226">
    <property type="entry name" value="DIOX_N"/>
    <property type="match status" value="1"/>
</dbReference>
<dbReference type="InterPro" id="IPR044861">
    <property type="entry name" value="IPNS-like_FE2OG_OXY"/>
</dbReference>
<keyword evidence="4" id="KW-1185">Reference proteome</keyword>
<dbReference type="PROSITE" id="PS51471">
    <property type="entry name" value="FE2OG_OXY"/>
    <property type="match status" value="1"/>
</dbReference>
<accession>A0A9N9I0Q0</accession>
<keyword evidence="1" id="KW-0560">Oxidoreductase</keyword>
<dbReference type="PRINTS" id="PR00682">
    <property type="entry name" value="IPNSYNTHASE"/>
</dbReference>
<dbReference type="GO" id="GO:0046872">
    <property type="term" value="F:metal ion binding"/>
    <property type="evidence" value="ECO:0007669"/>
    <property type="project" value="UniProtKB-KW"/>
</dbReference>
<dbReference type="InterPro" id="IPR027443">
    <property type="entry name" value="IPNS-like_sf"/>
</dbReference>
<keyword evidence="1" id="KW-0408">Iron</keyword>
<sequence>MEYQPIDLPVIDLSPLEDNIENSSPEILEKIAREIKSACTKHGVFYITSSSFKLEEQKNILESSHKFFALPESVKNTIPIKSGGFTRGYVGIGSESGSHRLEVKEAFSYGYEWNASENPTNSLQGPNEWGNLGQILGEEWRESLKRFYNLLVHLATLVVKGLELALGIELKSHCSGGETISLMRLFRYFPYENKEQDANENEKIGSSPHTDWGFLTLVLQQEDTQGLQVFYNDQWWDIPSKPASIIVNCGDYLSLLSRGTYISPLHRVVNDGMHERYSCAFFYYPRYDSKIPMFNQDADNEILCSKELSLFKNQTNDFNDQKENMIDLTDICFGE</sequence>
<dbReference type="PANTHER" id="PTHR47990">
    <property type="entry name" value="2-OXOGLUTARATE (2OG) AND FE(II)-DEPENDENT OXYGENASE SUPERFAMILY PROTEIN-RELATED"/>
    <property type="match status" value="1"/>
</dbReference>
<gene>
    <name evidence="3" type="ORF">AMORRO_LOCUS12900</name>
</gene>
<name>A0A9N9I0Q0_9GLOM</name>
<protein>
    <submittedName>
        <fullName evidence="3">18896_t:CDS:1</fullName>
    </submittedName>
</protein>
<keyword evidence="1" id="KW-0479">Metal-binding</keyword>
<evidence type="ECO:0000313" key="3">
    <source>
        <dbReference type="EMBL" id="CAG8714349.1"/>
    </source>
</evidence>
<evidence type="ECO:0000256" key="1">
    <source>
        <dbReference type="RuleBase" id="RU003682"/>
    </source>
</evidence>
<dbReference type="Gene3D" id="2.60.120.330">
    <property type="entry name" value="B-lactam Antibiotic, Isopenicillin N Synthase, Chain"/>
    <property type="match status" value="1"/>
</dbReference>
<dbReference type="InterPro" id="IPR026992">
    <property type="entry name" value="DIOX_N"/>
</dbReference>
<dbReference type="Proteomes" id="UP000789342">
    <property type="component" value="Unassembled WGS sequence"/>
</dbReference>
<organism evidence="3 4">
    <name type="scientific">Acaulospora morrowiae</name>
    <dbReference type="NCBI Taxonomy" id="94023"/>
    <lineage>
        <taxon>Eukaryota</taxon>
        <taxon>Fungi</taxon>
        <taxon>Fungi incertae sedis</taxon>
        <taxon>Mucoromycota</taxon>
        <taxon>Glomeromycotina</taxon>
        <taxon>Glomeromycetes</taxon>
        <taxon>Diversisporales</taxon>
        <taxon>Acaulosporaceae</taxon>
        <taxon>Acaulospora</taxon>
    </lineage>
</organism>
<dbReference type="AlphaFoldDB" id="A0A9N9I0Q0"/>